<proteinExistence type="predicted"/>
<dbReference type="SUPFAM" id="SSF141868">
    <property type="entry name" value="EAL domain-like"/>
    <property type="match status" value="1"/>
</dbReference>
<protein>
    <submittedName>
        <fullName evidence="5">EAL domain-containing protein</fullName>
    </submittedName>
</protein>
<dbReference type="Gene3D" id="3.30.450.20">
    <property type="entry name" value="PAS domain"/>
    <property type="match status" value="1"/>
</dbReference>
<dbReference type="SMART" id="SM00267">
    <property type="entry name" value="GGDEF"/>
    <property type="match status" value="1"/>
</dbReference>
<dbReference type="Pfam" id="PF13188">
    <property type="entry name" value="PAS_8"/>
    <property type="match status" value="1"/>
</dbReference>
<dbReference type="PANTHER" id="PTHR44757">
    <property type="entry name" value="DIGUANYLATE CYCLASE DGCP"/>
    <property type="match status" value="1"/>
</dbReference>
<dbReference type="PANTHER" id="PTHR44757:SF2">
    <property type="entry name" value="BIOFILM ARCHITECTURE MAINTENANCE PROTEIN MBAA"/>
    <property type="match status" value="1"/>
</dbReference>
<dbReference type="PROSITE" id="PS50887">
    <property type="entry name" value="GGDEF"/>
    <property type="match status" value="1"/>
</dbReference>
<dbReference type="GO" id="GO:0006355">
    <property type="term" value="P:regulation of DNA-templated transcription"/>
    <property type="evidence" value="ECO:0007669"/>
    <property type="project" value="InterPro"/>
</dbReference>
<evidence type="ECO:0000256" key="1">
    <source>
        <dbReference type="SAM" id="Phobius"/>
    </source>
</evidence>
<evidence type="ECO:0000313" key="5">
    <source>
        <dbReference type="EMBL" id="NYT51308.1"/>
    </source>
</evidence>
<dbReference type="SMART" id="SM00052">
    <property type="entry name" value="EAL"/>
    <property type="match status" value="1"/>
</dbReference>
<dbReference type="FunFam" id="3.20.20.450:FF:000001">
    <property type="entry name" value="Cyclic di-GMP phosphodiesterase yahA"/>
    <property type="match status" value="1"/>
</dbReference>
<dbReference type="Gene3D" id="3.30.70.270">
    <property type="match status" value="1"/>
</dbReference>
<feature type="domain" description="GGDEF" evidence="4">
    <location>
        <begin position="426"/>
        <end position="559"/>
    </location>
</feature>
<dbReference type="CDD" id="cd00130">
    <property type="entry name" value="PAS"/>
    <property type="match status" value="1"/>
</dbReference>
<dbReference type="InterPro" id="IPR052155">
    <property type="entry name" value="Biofilm_reg_signaling"/>
</dbReference>
<dbReference type="NCBIfam" id="TIGR00254">
    <property type="entry name" value="GGDEF"/>
    <property type="match status" value="1"/>
</dbReference>
<dbReference type="InterPro" id="IPR000014">
    <property type="entry name" value="PAS"/>
</dbReference>
<feature type="transmembrane region" description="Helical" evidence="1">
    <location>
        <begin position="77"/>
        <end position="98"/>
    </location>
</feature>
<dbReference type="PROSITE" id="PS50883">
    <property type="entry name" value="EAL"/>
    <property type="match status" value="1"/>
</dbReference>
<dbReference type="Gene3D" id="3.20.20.450">
    <property type="entry name" value="EAL domain"/>
    <property type="match status" value="1"/>
</dbReference>
<evidence type="ECO:0000259" key="2">
    <source>
        <dbReference type="PROSITE" id="PS50112"/>
    </source>
</evidence>
<dbReference type="InterPro" id="IPR001633">
    <property type="entry name" value="EAL_dom"/>
</dbReference>
<feature type="domain" description="PAS" evidence="2">
    <location>
        <begin position="285"/>
        <end position="329"/>
    </location>
</feature>
<comment type="caution">
    <text evidence="5">The sequence shown here is derived from an EMBL/GenBank/DDBJ whole genome shotgun (WGS) entry which is preliminary data.</text>
</comment>
<keyword evidence="1" id="KW-0472">Membrane</keyword>
<sequence length="839" mass="92545">MTKFFSAVRYGGGFRLIAALALALAPVLWLSVSPQHAWPVVPETYLPIHTAMEVFSVVVSAMIFAMGWHSFEHRTPAAVAVLSTGFLMVGLLDIGHLLSFPGMPDFVTPSSVEKGIEFWLAARFISAAAILAVAAMPWSWICPPSMRYASLALGMGLVGLVFWVILFHPSYIPDTHIEGRGLTPLKIAAEYLVIGMYLLAAFLLLPRASNEGDQRRGGYLAIAAVILALGELCFTMYFEAQDLANLLGHVYKVVGCVYLYRAIFVSGVNEPYQRLQRSREQLRQSESKFRDLMEFAPDAIFLIDQAGRMQVVNARAESLFGFARGRALGSPVSQFIPSWPQCPLDSDVLCRNSSGQIFHAEISRGVLEADGGALTMAIVRDLTERRKLESALVDQLSHDAMTGLPNRSLILSKLAEAMLRSRLSRHMVAVLFLDLDFFKKVNDTFGHAQGDEVLHETVRRIKSQLTDDELVARQSGDEFIVVQSAVKDISEVSELAERLLKIMRVPFSIQGHDVFLSVSIGIAVYQNDETSEEGLLHKAHLALTNVKSDARNNYRYHAPDMERGLKEKVAIEGLLRQAIDKNELLLHYQPRICMRTGVLKGVEALVRWQQPKLGMIPPGEFIPVAEESGLIDSIGTWVLQEACAQAVAWREQGLGKLRVAVNLSPRQFHYANLVAQVQGILAQAGLEPDHLEIEITESAVMKDTESAINTLHLLKELGVVVSVDDFGTGYSSLSYLKLFPIDILKIDQSFVRDMLDNPSDAAIAKAIIALGQSLRLTVVAEGVETRGQAQSLKALGCDEMQGYYFSRPVPAAQIIEIAQRHSPARAGEWVDEISQTAPD</sequence>
<dbReference type="SMART" id="SM00091">
    <property type="entry name" value="PAS"/>
    <property type="match status" value="1"/>
</dbReference>
<dbReference type="Pfam" id="PF17159">
    <property type="entry name" value="MASE3"/>
    <property type="match status" value="1"/>
</dbReference>
<feature type="transmembrane region" description="Helical" evidence="1">
    <location>
        <begin position="148"/>
        <end position="167"/>
    </location>
</feature>
<dbReference type="Proteomes" id="UP000559809">
    <property type="component" value="Unassembled WGS sequence"/>
</dbReference>
<feature type="transmembrane region" description="Helical" evidence="1">
    <location>
        <begin position="217"/>
        <end position="238"/>
    </location>
</feature>
<dbReference type="InterPro" id="IPR000160">
    <property type="entry name" value="GGDEF_dom"/>
</dbReference>
<feature type="domain" description="EAL" evidence="3">
    <location>
        <begin position="568"/>
        <end position="822"/>
    </location>
</feature>
<reference evidence="5 6" key="1">
    <citation type="submission" date="2020-07" db="EMBL/GenBank/DDBJ databases">
        <title>Taxonomic revisions and descriptions of new bacterial species based on genomic comparisons in the high-G+C-content subgroup of the family Alcaligenaceae.</title>
        <authorList>
            <person name="Szabo A."/>
            <person name="Felfoldi T."/>
        </authorList>
    </citation>
    <scope>NUCLEOTIDE SEQUENCE [LARGE SCALE GENOMIC DNA]</scope>
    <source>
        <strain evidence="5 6">LMG 24012</strain>
    </source>
</reference>
<organism evidence="5 6">
    <name type="scientific">Parapusillimonas granuli</name>
    <dbReference type="NCBI Taxonomy" id="380911"/>
    <lineage>
        <taxon>Bacteria</taxon>
        <taxon>Pseudomonadati</taxon>
        <taxon>Pseudomonadota</taxon>
        <taxon>Betaproteobacteria</taxon>
        <taxon>Burkholderiales</taxon>
        <taxon>Alcaligenaceae</taxon>
        <taxon>Parapusillimonas</taxon>
    </lineage>
</organism>
<dbReference type="RefSeq" id="WP_180157991.1">
    <property type="nucleotide sequence ID" value="NZ_JACCEM010000011.1"/>
</dbReference>
<dbReference type="SUPFAM" id="SSF55785">
    <property type="entry name" value="PYP-like sensor domain (PAS domain)"/>
    <property type="match status" value="1"/>
</dbReference>
<dbReference type="Pfam" id="PF00563">
    <property type="entry name" value="EAL"/>
    <property type="match status" value="1"/>
</dbReference>
<accession>A0A853G1X1</accession>
<dbReference type="CDD" id="cd01949">
    <property type="entry name" value="GGDEF"/>
    <property type="match status" value="1"/>
</dbReference>
<keyword evidence="1" id="KW-1133">Transmembrane helix</keyword>
<keyword evidence="6" id="KW-1185">Reference proteome</keyword>
<dbReference type="InterPro" id="IPR035919">
    <property type="entry name" value="EAL_sf"/>
</dbReference>
<dbReference type="NCBIfam" id="TIGR00229">
    <property type="entry name" value="sensory_box"/>
    <property type="match status" value="1"/>
</dbReference>
<evidence type="ECO:0000259" key="3">
    <source>
        <dbReference type="PROSITE" id="PS50883"/>
    </source>
</evidence>
<dbReference type="EMBL" id="JACCEM010000011">
    <property type="protein sequence ID" value="NYT51308.1"/>
    <property type="molecule type" value="Genomic_DNA"/>
</dbReference>
<name>A0A853G1X1_9BURK</name>
<feature type="transmembrane region" description="Helical" evidence="1">
    <location>
        <begin position="118"/>
        <end position="141"/>
    </location>
</feature>
<dbReference type="SUPFAM" id="SSF55073">
    <property type="entry name" value="Nucleotide cyclase"/>
    <property type="match status" value="1"/>
</dbReference>
<evidence type="ECO:0000259" key="4">
    <source>
        <dbReference type="PROSITE" id="PS50887"/>
    </source>
</evidence>
<feature type="transmembrane region" description="Helical" evidence="1">
    <location>
        <begin position="12"/>
        <end position="32"/>
    </location>
</feature>
<dbReference type="PROSITE" id="PS50112">
    <property type="entry name" value="PAS"/>
    <property type="match status" value="1"/>
</dbReference>
<dbReference type="AlphaFoldDB" id="A0A853G1X1"/>
<dbReference type="Pfam" id="PF00990">
    <property type="entry name" value="GGDEF"/>
    <property type="match status" value="1"/>
</dbReference>
<dbReference type="InterPro" id="IPR033425">
    <property type="entry name" value="MASE3"/>
</dbReference>
<evidence type="ECO:0000313" key="6">
    <source>
        <dbReference type="Proteomes" id="UP000559809"/>
    </source>
</evidence>
<feature type="transmembrane region" description="Helical" evidence="1">
    <location>
        <begin position="44"/>
        <end position="65"/>
    </location>
</feature>
<gene>
    <name evidence="5" type="ORF">H0A72_18515</name>
</gene>
<dbReference type="InterPro" id="IPR043128">
    <property type="entry name" value="Rev_trsase/Diguanyl_cyclase"/>
</dbReference>
<dbReference type="InterPro" id="IPR029787">
    <property type="entry name" value="Nucleotide_cyclase"/>
</dbReference>
<dbReference type="InterPro" id="IPR035965">
    <property type="entry name" value="PAS-like_dom_sf"/>
</dbReference>
<keyword evidence="1" id="KW-0812">Transmembrane</keyword>
<dbReference type="CDD" id="cd01948">
    <property type="entry name" value="EAL"/>
    <property type="match status" value="1"/>
</dbReference>
<feature type="transmembrane region" description="Helical" evidence="1">
    <location>
        <begin position="187"/>
        <end position="205"/>
    </location>
</feature>